<keyword evidence="1" id="KW-0812">Transmembrane</keyword>
<feature type="domain" description="Ig-like" evidence="2">
    <location>
        <begin position="46"/>
        <end position="134"/>
    </location>
</feature>
<dbReference type="InterPro" id="IPR003599">
    <property type="entry name" value="Ig_sub"/>
</dbReference>
<dbReference type="PANTHER" id="PTHR21261">
    <property type="entry name" value="BEAT PROTEIN"/>
    <property type="match status" value="1"/>
</dbReference>
<sequence length="336" mass="37792">MFQMCWTDCLCWRLIGINLILIVINLLAVDGLKLLQVSIPPLKLTGQTARLACQYDLEGDTLYSIKWYKGGREFFRYVQRDQPPMQVFPVEGVKVDKSQSDQFQVTLIDLTIASAGRYKCEVSVDAPSFQTSFNTVEMNVVALPEFGPRINTKGFFSFDSNVTLGNSAYRILKSDDNLHRSYHFYYSRQSITRDNDEIQINCTSSRSKPAAELHWYVNGFKVKGEHMIEYAPFIDDEASNSSTLLETSILGLRWKWMIASSNHQEMDAVITFNCTAAVGSVYWSSTALTLSPEPGVGAKSRPMLMYHGSHLSSNAISVTSITWPIAFLYGFILASS</sequence>
<dbReference type="PANTHER" id="PTHR21261:SF15">
    <property type="entry name" value="BEATEN PATH IIIA, ISOFORM D-RELATED"/>
    <property type="match status" value="1"/>
</dbReference>
<keyword evidence="4" id="KW-1185">Reference proteome</keyword>
<dbReference type="InterPro" id="IPR013783">
    <property type="entry name" value="Ig-like_fold"/>
</dbReference>
<organism evidence="3 4">
    <name type="scientific">Daphnia sinensis</name>
    <dbReference type="NCBI Taxonomy" id="1820382"/>
    <lineage>
        <taxon>Eukaryota</taxon>
        <taxon>Metazoa</taxon>
        <taxon>Ecdysozoa</taxon>
        <taxon>Arthropoda</taxon>
        <taxon>Crustacea</taxon>
        <taxon>Branchiopoda</taxon>
        <taxon>Diplostraca</taxon>
        <taxon>Cladocera</taxon>
        <taxon>Anomopoda</taxon>
        <taxon>Daphniidae</taxon>
        <taxon>Daphnia</taxon>
        <taxon>Daphnia similis group</taxon>
    </lineage>
</organism>
<feature type="transmembrane region" description="Helical" evidence="1">
    <location>
        <begin position="311"/>
        <end position="332"/>
    </location>
</feature>
<gene>
    <name evidence="3" type="ORF">GHT06_013946</name>
</gene>
<evidence type="ECO:0000259" key="2">
    <source>
        <dbReference type="PROSITE" id="PS50835"/>
    </source>
</evidence>
<dbReference type="PROSITE" id="PS50835">
    <property type="entry name" value="IG_LIKE"/>
    <property type="match status" value="1"/>
</dbReference>
<dbReference type="SMART" id="SM00409">
    <property type="entry name" value="IG"/>
    <property type="match status" value="1"/>
</dbReference>
<dbReference type="Proteomes" id="UP000820818">
    <property type="component" value="Linkage Group LG4"/>
</dbReference>
<dbReference type="AlphaFoldDB" id="A0AAD5KSR2"/>
<evidence type="ECO:0000256" key="1">
    <source>
        <dbReference type="SAM" id="Phobius"/>
    </source>
</evidence>
<dbReference type="Gene3D" id="2.60.40.10">
    <property type="entry name" value="Immunoglobulins"/>
    <property type="match status" value="2"/>
</dbReference>
<evidence type="ECO:0000313" key="3">
    <source>
        <dbReference type="EMBL" id="KAI9559939.1"/>
    </source>
</evidence>
<dbReference type="SUPFAM" id="SSF48726">
    <property type="entry name" value="Immunoglobulin"/>
    <property type="match status" value="1"/>
</dbReference>
<dbReference type="InterPro" id="IPR007110">
    <property type="entry name" value="Ig-like_dom"/>
</dbReference>
<dbReference type="InterPro" id="IPR036179">
    <property type="entry name" value="Ig-like_dom_sf"/>
</dbReference>
<feature type="transmembrane region" description="Helical" evidence="1">
    <location>
        <begin position="12"/>
        <end position="29"/>
    </location>
</feature>
<proteinExistence type="predicted"/>
<keyword evidence="1" id="KW-0472">Membrane</keyword>
<accession>A0AAD5KSR2</accession>
<keyword evidence="1" id="KW-1133">Transmembrane helix</keyword>
<dbReference type="EMBL" id="WJBH02000004">
    <property type="protein sequence ID" value="KAI9559939.1"/>
    <property type="molecule type" value="Genomic_DNA"/>
</dbReference>
<reference evidence="3 4" key="1">
    <citation type="submission" date="2022-05" db="EMBL/GenBank/DDBJ databases">
        <title>A multi-omics perspective on studying reproductive biology in Daphnia sinensis.</title>
        <authorList>
            <person name="Jia J."/>
        </authorList>
    </citation>
    <scope>NUCLEOTIDE SEQUENCE [LARGE SCALE GENOMIC DNA]</scope>
    <source>
        <strain evidence="3 4">WSL</strain>
    </source>
</reference>
<comment type="caution">
    <text evidence="3">The sequence shown here is derived from an EMBL/GenBank/DDBJ whole genome shotgun (WGS) entry which is preliminary data.</text>
</comment>
<dbReference type="FunFam" id="2.60.40.10:FF:000437">
    <property type="entry name" value="Beat-IIIc, isoform A"/>
    <property type="match status" value="1"/>
</dbReference>
<protein>
    <recommendedName>
        <fullName evidence="2">Ig-like domain-containing protein</fullName>
    </recommendedName>
</protein>
<evidence type="ECO:0000313" key="4">
    <source>
        <dbReference type="Proteomes" id="UP000820818"/>
    </source>
</evidence>
<dbReference type="InterPro" id="IPR013106">
    <property type="entry name" value="Ig_V-set"/>
</dbReference>
<name>A0AAD5KSR2_9CRUS</name>
<dbReference type="Pfam" id="PF07686">
    <property type="entry name" value="V-set"/>
    <property type="match status" value="1"/>
</dbReference>